<organism evidence="2 3">
    <name type="scientific">Lineolata rhizophorae</name>
    <dbReference type="NCBI Taxonomy" id="578093"/>
    <lineage>
        <taxon>Eukaryota</taxon>
        <taxon>Fungi</taxon>
        <taxon>Dikarya</taxon>
        <taxon>Ascomycota</taxon>
        <taxon>Pezizomycotina</taxon>
        <taxon>Dothideomycetes</taxon>
        <taxon>Dothideomycetes incertae sedis</taxon>
        <taxon>Lineolatales</taxon>
        <taxon>Lineolataceae</taxon>
        <taxon>Lineolata</taxon>
    </lineage>
</organism>
<keyword evidence="3" id="KW-1185">Reference proteome</keyword>
<evidence type="ECO:0000313" key="3">
    <source>
        <dbReference type="Proteomes" id="UP000799766"/>
    </source>
</evidence>
<name>A0A6A6NTD6_9PEZI</name>
<feature type="compositionally biased region" description="Low complexity" evidence="1">
    <location>
        <begin position="8"/>
        <end position="19"/>
    </location>
</feature>
<feature type="compositionally biased region" description="Low complexity" evidence="1">
    <location>
        <begin position="280"/>
        <end position="290"/>
    </location>
</feature>
<accession>A0A6A6NTD6</accession>
<feature type="compositionally biased region" description="Acidic residues" evidence="1">
    <location>
        <begin position="244"/>
        <end position="256"/>
    </location>
</feature>
<feature type="compositionally biased region" description="Basic and acidic residues" evidence="1">
    <location>
        <begin position="257"/>
        <end position="278"/>
    </location>
</feature>
<protein>
    <submittedName>
        <fullName evidence="2">Uncharacterized protein</fullName>
    </submittedName>
</protein>
<feature type="region of interest" description="Disordered" evidence="1">
    <location>
        <begin position="123"/>
        <end position="348"/>
    </location>
</feature>
<reference evidence="2" key="1">
    <citation type="journal article" date="2020" name="Stud. Mycol.">
        <title>101 Dothideomycetes genomes: a test case for predicting lifestyles and emergence of pathogens.</title>
        <authorList>
            <person name="Haridas S."/>
            <person name="Albert R."/>
            <person name="Binder M."/>
            <person name="Bloem J."/>
            <person name="Labutti K."/>
            <person name="Salamov A."/>
            <person name="Andreopoulos B."/>
            <person name="Baker S."/>
            <person name="Barry K."/>
            <person name="Bills G."/>
            <person name="Bluhm B."/>
            <person name="Cannon C."/>
            <person name="Castanera R."/>
            <person name="Culley D."/>
            <person name="Daum C."/>
            <person name="Ezra D."/>
            <person name="Gonzalez J."/>
            <person name="Henrissat B."/>
            <person name="Kuo A."/>
            <person name="Liang C."/>
            <person name="Lipzen A."/>
            <person name="Lutzoni F."/>
            <person name="Magnuson J."/>
            <person name="Mondo S."/>
            <person name="Nolan M."/>
            <person name="Ohm R."/>
            <person name="Pangilinan J."/>
            <person name="Park H.-J."/>
            <person name="Ramirez L."/>
            <person name="Alfaro M."/>
            <person name="Sun H."/>
            <person name="Tritt A."/>
            <person name="Yoshinaga Y."/>
            <person name="Zwiers L.-H."/>
            <person name="Turgeon B."/>
            <person name="Goodwin S."/>
            <person name="Spatafora J."/>
            <person name="Crous P."/>
            <person name="Grigoriev I."/>
        </authorList>
    </citation>
    <scope>NUCLEOTIDE SEQUENCE</scope>
    <source>
        <strain evidence="2">ATCC 16933</strain>
    </source>
</reference>
<feature type="region of interest" description="Disordered" evidence="1">
    <location>
        <begin position="1"/>
        <end position="56"/>
    </location>
</feature>
<feature type="compositionally biased region" description="Acidic residues" evidence="1">
    <location>
        <begin position="457"/>
        <end position="473"/>
    </location>
</feature>
<evidence type="ECO:0000313" key="2">
    <source>
        <dbReference type="EMBL" id="KAF2455009.1"/>
    </source>
</evidence>
<feature type="compositionally biased region" description="Low complexity" evidence="1">
    <location>
        <begin position="317"/>
        <end position="327"/>
    </location>
</feature>
<sequence length="565" mass="57921">MASVHAWLSGVSPSFSPSGLSPPRPSASAITSEAGSDNLTPRTGRHPSRRGVPLLSPQPRLSLRAFHAVIAPAGEAAPVAVGEAGAAPDDGAADAGAAVPDAAVIPNAALDGGVAPSVAPPAALASTRSRHPVGLETRPSVAGAGSKRSWSPSYGPHTSDELSSLPPPAKRPRTAAEARDNPPCTPYRLIREVGLVRPMELTKEERGRSPCPVSRYAPWQDEVSENGGERSEEQRGLAASTDVGMDDMEPSGEADEETVHQDEDAGDHTDVVVIRDDDVASVVTISSASTNGNKDSTVGDDEDAEDPTGEVCRDDASSVVFIASSSSLATADGEEASPSPAGVGASRAASNIRAVLEARAAAAADRTANRDLPGYRRAAALGDGRAQYERLCRSLEVSPGPEIDETTCARLEVDLYGGQEAIGEDACRTLDFGVPGLRNGREDVLGVVVGRGWGREDDNDDADDADDDAENDHEDAAAAATAAATAAASASAAASAAASTFINAAVSTTACGNVNAADVVANTAKSLPLHRIILTTSFISPHSCHLILIALCLRPDGHNLMITTS</sequence>
<evidence type="ECO:0000256" key="1">
    <source>
        <dbReference type="SAM" id="MobiDB-lite"/>
    </source>
</evidence>
<proteinExistence type="predicted"/>
<dbReference type="AlphaFoldDB" id="A0A6A6NTD6"/>
<feature type="compositionally biased region" description="Acidic residues" evidence="1">
    <location>
        <begin position="298"/>
        <end position="308"/>
    </location>
</feature>
<feature type="compositionally biased region" description="Polar residues" evidence="1">
    <location>
        <begin position="30"/>
        <end position="41"/>
    </location>
</feature>
<dbReference type="EMBL" id="MU001688">
    <property type="protein sequence ID" value="KAF2455009.1"/>
    <property type="molecule type" value="Genomic_DNA"/>
</dbReference>
<dbReference type="Proteomes" id="UP000799766">
    <property type="component" value="Unassembled WGS sequence"/>
</dbReference>
<gene>
    <name evidence="2" type="ORF">BDY21DRAFT_380937</name>
</gene>
<feature type="region of interest" description="Disordered" evidence="1">
    <location>
        <begin position="452"/>
        <end position="475"/>
    </location>
</feature>